<evidence type="ECO:0000256" key="2">
    <source>
        <dbReference type="ARBA" id="ARBA00022559"/>
    </source>
</evidence>
<comment type="similarity">
    <text evidence="7">Belongs to the chloroperoxidase family.</text>
</comment>
<dbReference type="SUPFAM" id="SSF47571">
    <property type="entry name" value="Cloroperoxidase"/>
    <property type="match status" value="1"/>
</dbReference>
<evidence type="ECO:0000313" key="10">
    <source>
        <dbReference type="EMBL" id="KAG2221734.1"/>
    </source>
</evidence>
<keyword evidence="2" id="KW-0575">Peroxidase</keyword>
<feature type="domain" description="Heme haloperoxidase family profile" evidence="9">
    <location>
        <begin position="76"/>
        <end position="317"/>
    </location>
</feature>
<proteinExistence type="inferred from homology"/>
<dbReference type="InterPro" id="IPR000028">
    <property type="entry name" value="Chloroperoxidase"/>
</dbReference>
<keyword evidence="6" id="KW-0408">Iron</keyword>
<organism evidence="10 11">
    <name type="scientific">Circinella minor</name>
    <dbReference type="NCBI Taxonomy" id="1195481"/>
    <lineage>
        <taxon>Eukaryota</taxon>
        <taxon>Fungi</taxon>
        <taxon>Fungi incertae sedis</taxon>
        <taxon>Mucoromycota</taxon>
        <taxon>Mucoromycotina</taxon>
        <taxon>Mucoromycetes</taxon>
        <taxon>Mucorales</taxon>
        <taxon>Lichtheimiaceae</taxon>
        <taxon>Circinella</taxon>
    </lineage>
</organism>
<protein>
    <recommendedName>
        <fullName evidence="9">Heme haloperoxidase family profile domain-containing protein</fullName>
    </recommendedName>
</protein>
<keyword evidence="3" id="KW-0349">Heme</keyword>
<comment type="cofactor">
    <cofactor evidence="1">
        <name>heme b</name>
        <dbReference type="ChEBI" id="CHEBI:60344"/>
    </cofactor>
</comment>
<evidence type="ECO:0000256" key="6">
    <source>
        <dbReference type="ARBA" id="ARBA00023004"/>
    </source>
</evidence>
<feature type="compositionally biased region" description="Polar residues" evidence="8">
    <location>
        <begin position="16"/>
        <end position="26"/>
    </location>
</feature>
<comment type="caution">
    <text evidence="10">The sequence shown here is derived from an EMBL/GenBank/DDBJ whole genome shotgun (WGS) entry which is preliminary data.</text>
</comment>
<evidence type="ECO:0000259" key="9">
    <source>
        <dbReference type="PROSITE" id="PS51405"/>
    </source>
</evidence>
<dbReference type="Gene3D" id="1.10.489.10">
    <property type="entry name" value="Chloroperoxidase-like"/>
    <property type="match status" value="1"/>
</dbReference>
<dbReference type="GO" id="GO:0046872">
    <property type="term" value="F:metal ion binding"/>
    <property type="evidence" value="ECO:0007669"/>
    <property type="project" value="UniProtKB-KW"/>
</dbReference>
<dbReference type="PANTHER" id="PTHR33577">
    <property type="entry name" value="STERIGMATOCYSTIN BIOSYNTHESIS PEROXIDASE STCC-RELATED"/>
    <property type="match status" value="1"/>
</dbReference>
<evidence type="ECO:0000256" key="4">
    <source>
        <dbReference type="ARBA" id="ARBA00022723"/>
    </source>
</evidence>
<evidence type="ECO:0000256" key="8">
    <source>
        <dbReference type="SAM" id="MobiDB-lite"/>
    </source>
</evidence>
<evidence type="ECO:0000256" key="5">
    <source>
        <dbReference type="ARBA" id="ARBA00023002"/>
    </source>
</evidence>
<sequence>MNEKYGTLPSSSSSSTTNTIVTNGRKPSSVKKSFKLLAKLGLIGLSIYLTFQMFSIQQHASQFQPKNQEEWSKIIKEHPYAPPSANDLRGPCPALNTLANHGFLPRDGRNITQKQLFESVITLGTPTFVAHFISKAPFSKFKKQHPSDTVMSYLRPLKMVDLKQFGIHNAVEHDVSLSRCDTNVPPFDANRFIPERFERMIQLAKKRQEEQENHVKGLNENIRDQGSQEMLVVSSKDVNDHRKLCWLESIRDNPFFSMGTSQQIPIAGESAALLEILGQDSAIQEDHLRSFFIDEKIPDNWQPHPPATLKLIKQMWQSFKGVQQSNATLPKDEDKSD</sequence>
<dbReference type="OrthoDB" id="407298at2759"/>
<dbReference type="PROSITE" id="PS51405">
    <property type="entry name" value="HEME_HALOPEROXIDASE"/>
    <property type="match status" value="1"/>
</dbReference>
<evidence type="ECO:0000256" key="7">
    <source>
        <dbReference type="ARBA" id="ARBA00025795"/>
    </source>
</evidence>
<keyword evidence="5" id="KW-0560">Oxidoreductase</keyword>
<feature type="region of interest" description="Disordered" evidence="8">
    <location>
        <begin position="1"/>
        <end position="26"/>
    </location>
</feature>
<evidence type="ECO:0000313" key="11">
    <source>
        <dbReference type="Proteomes" id="UP000646827"/>
    </source>
</evidence>
<dbReference type="EMBL" id="JAEPRB010000101">
    <property type="protein sequence ID" value="KAG2221734.1"/>
    <property type="molecule type" value="Genomic_DNA"/>
</dbReference>
<dbReference type="PANTHER" id="PTHR33577:SF18">
    <property type="entry name" value="HEME HALOPEROXIDASE FAMILY PROFILE DOMAIN-CONTAINING PROTEIN"/>
    <property type="match status" value="1"/>
</dbReference>
<accession>A0A8H7S2Y3</accession>
<gene>
    <name evidence="10" type="ORF">INT45_007140</name>
</gene>
<keyword evidence="11" id="KW-1185">Reference proteome</keyword>
<keyword evidence="4" id="KW-0479">Metal-binding</keyword>
<dbReference type="InterPro" id="IPR036851">
    <property type="entry name" value="Chloroperoxidase-like_sf"/>
</dbReference>
<name>A0A8H7S2Y3_9FUNG</name>
<evidence type="ECO:0000256" key="1">
    <source>
        <dbReference type="ARBA" id="ARBA00001970"/>
    </source>
</evidence>
<reference evidence="10 11" key="1">
    <citation type="submission" date="2020-12" db="EMBL/GenBank/DDBJ databases">
        <title>Metabolic potential, ecology and presence of endohyphal bacteria is reflected in genomic diversity of Mucoromycotina.</title>
        <authorList>
            <person name="Muszewska A."/>
            <person name="Okrasinska A."/>
            <person name="Steczkiewicz K."/>
            <person name="Drgas O."/>
            <person name="Orlowska M."/>
            <person name="Perlinska-Lenart U."/>
            <person name="Aleksandrzak-Piekarczyk T."/>
            <person name="Szatraj K."/>
            <person name="Zielenkiewicz U."/>
            <person name="Pilsyk S."/>
            <person name="Malc E."/>
            <person name="Mieczkowski P."/>
            <person name="Kruszewska J.S."/>
            <person name="Biernat P."/>
            <person name="Pawlowska J."/>
        </authorList>
    </citation>
    <scope>NUCLEOTIDE SEQUENCE [LARGE SCALE GENOMIC DNA]</scope>
    <source>
        <strain evidence="10 11">CBS 142.35</strain>
    </source>
</reference>
<dbReference type="Proteomes" id="UP000646827">
    <property type="component" value="Unassembled WGS sequence"/>
</dbReference>
<dbReference type="Pfam" id="PF01328">
    <property type="entry name" value="Peroxidase_2"/>
    <property type="match status" value="1"/>
</dbReference>
<evidence type="ECO:0000256" key="3">
    <source>
        <dbReference type="ARBA" id="ARBA00022617"/>
    </source>
</evidence>
<dbReference type="GO" id="GO:0004601">
    <property type="term" value="F:peroxidase activity"/>
    <property type="evidence" value="ECO:0007669"/>
    <property type="project" value="UniProtKB-KW"/>
</dbReference>
<dbReference type="AlphaFoldDB" id="A0A8H7S2Y3"/>